<dbReference type="EMBL" id="JACIJK010000005">
    <property type="protein sequence ID" value="MBB5715205.1"/>
    <property type="molecule type" value="Genomic_DNA"/>
</dbReference>
<keyword evidence="3" id="KW-1185">Reference proteome</keyword>
<dbReference type="InterPro" id="IPR014710">
    <property type="entry name" value="RmlC-like_jellyroll"/>
</dbReference>
<dbReference type="Proteomes" id="UP000546200">
    <property type="component" value="Unassembled WGS sequence"/>
</dbReference>
<name>A0A7W9EUI3_9SPHN</name>
<evidence type="ECO:0000313" key="2">
    <source>
        <dbReference type="EMBL" id="MBB5715205.1"/>
    </source>
</evidence>
<dbReference type="SUPFAM" id="SSF51197">
    <property type="entry name" value="Clavaminate synthase-like"/>
    <property type="match status" value="1"/>
</dbReference>
<evidence type="ECO:0000313" key="3">
    <source>
        <dbReference type="Proteomes" id="UP000546200"/>
    </source>
</evidence>
<protein>
    <recommendedName>
        <fullName evidence="1">JmjC domain-containing protein</fullName>
    </recommendedName>
</protein>
<reference evidence="2 3" key="1">
    <citation type="submission" date="2020-08" db="EMBL/GenBank/DDBJ databases">
        <title>Genomic Encyclopedia of Type Strains, Phase IV (KMG-IV): sequencing the most valuable type-strain genomes for metagenomic binning, comparative biology and taxonomic classification.</title>
        <authorList>
            <person name="Goeker M."/>
        </authorList>
    </citation>
    <scope>NUCLEOTIDE SEQUENCE [LARGE SCALE GENOMIC DNA]</scope>
    <source>
        <strain evidence="2 3">DSM 100044</strain>
    </source>
</reference>
<sequence>MNEPTASRPITPRRVREIDAAEAAALDFSAMIAAGEPVVVRGLARDWPLVAAGREGPQAAAEYLLSFYNGRPGVGYTASPDHGGRYFYDESMTRLDFEAARVQLDEYIALMLANLGNARSPSFYVGSTDLDGYFPGLAAAGNDLPLDGPAFATALRSIWIGNRTIASAHHDMSNNIACVAVGQRRFTLFPPDQIGNLYPGPLEPTPGGQVVSIVDFRAPDLDRFPNFAKAVEAAQVAELGPGDAVIYPALWWHHVEALSDFNMMINFWWNEAPGFMDSPMNTLLHGLLSLRDRPEGEKKAWAALFDYYVFGPAERPIAHLPQGAAGALAPLDDRSARQLRAKLLRRINR</sequence>
<gene>
    <name evidence="2" type="ORF">FHS94_002046</name>
</gene>
<comment type="caution">
    <text evidence="2">The sequence shown here is derived from an EMBL/GenBank/DDBJ whole genome shotgun (WGS) entry which is preliminary data.</text>
</comment>
<organism evidence="2 3">
    <name type="scientific">Sphingomonas aerophila</name>
    <dbReference type="NCBI Taxonomy" id="1344948"/>
    <lineage>
        <taxon>Bacteria</taxon>
        <taxon>Pseudomonadati</taxon>
        <taxon>Pseudomonadota</taxon>
        <taxon>Alphaproteobacteria</taxon>
        <taxon>Sphingomonadales</taxon>
        <taxon>Sphingomonadaceae</taxon>
        <taxon>Sphingomonas</taxon>
    </lineage>
</organism>
<dbReference type="Pfam" id="PF13621">
    <property type="entry name" value="Cupin_8"/>
    <property type="match status" value="1"/>
</dbReference>
<dbReference type="PANTHER" id="PTHR12461:SF105">
    <property type="entry name" value="HYPOXIA-INDUCIBLE FACTOR 1-ALPHA INHIBITOR"/>
    <property type="match status" value="1"/>
</dbReference>
<accession>A0A7W9EUI3</accession>
<dbReference type="InterPro" id="IPR041667">
    <property type="entry name" value="Cupin_8"/>
</dbReference>
<proteinExistence type="predicted"/>
<dbReference type="Gene3D" id="2.60.120.10">
    <property type="entry name" value="Jelly Rolls"/>
    <property type="match status" value="1"/>
</dbReference>
<dbReference type="InterPro" id="IPR003347">
    <property type="entry name" value="JmjC_dom"/>
</dbReference>
<dbReference type="PANTHER" id="PTHR12461">
    <property type="entry name" value="HYPOXIA-INDUCIBLE FACTOR 1 ALPHA INHIBITOR-RELATED"/>
    <property type="match status" value="1"/>
</dbReference>
<dbReference type="PROSITE" id="PS51184">
    <property type="entry name" value="JMJC"/>
    <property type="match status" value="1"/>
</dbReference>
<feature type="domain" description="JmjC" evidence="1">
    <location>
        <begin position="123"/>
        <end position="284"/>
    </location>
</feature>
<dbReference type="RefSeq" id="WP_343055231.1">
    <property type="nucleotide sequence ID" value="NZ_JACIJK010000005.1"/>
</dbReference>
<dbReference type="AlphaFoldDB" id="A0A7W9EUI3"/>
<evidence type="ECO:0000259" key="1">
    <source>
        <dbReference type="PROSITE" id="PS51184"/>
    </source>
</evidence>